<gene>
    <name evidence="3" type="ORF">N0V89_000428</name>
</gene>
<feature type="signal peptide" evidence="1">
    <location>
        <begin position="1"/>
        <end position="31"/>
    </location>
</feature>
<feature type="domain" description="Asl1-like glycosyl hydrolase catalytic" evidence="2">
    <location>
        <begin position="37"/>
        <end position="293"/>
    </location>
</feature>
<sequence>MKNHSRPGRNRVTCKAFTAIAFSTVILQTLAQDSKRGFAYVGDAHEADNNLLTSSKTPLKWYYNWAPSPPSQVPSTNLEFAPLIHGLDEASSDSISQQLSNLPDSSTHLLAFNEPDGTTESGGSSISPEDAAKSYIDHIAPFRSENRKWKISHPSVTGSENGLEWLRKFNESCYDIDEKNGCPTDFVAAHWYGAFDGLASWLGTLDEFYNTNGSREGEERLKIWVTELALPQADAEATVQMMNLTLPYLDGLEYVERYAWFGAFREGDANEWTGDGVALFGDDGGLTELGALYMGGEQQGFIQGQKGEGQGAGNQLQVEWQLMLLLSLTALWFSNYW</sequence>
<dbReference type="RefSeq" id="XP_056076074.1">
    <property type="nucleotide sequence ID" value="XM_056209252.1"/>
</dbReference>
<feature type="chain" id="PRO_5040981744" description="Asl1-like glycosyl hydrolase catalytic domain-containing protein" evidence="1">
    <location>
        <begin position="32"/>
        <end position="337"/>
    </location>
</feature>
<evidence type="ECO:0000313" key="3">
    <source>
        <dbReference type="EMBL" id="KAJ4359872.1"/>
    </source>
</evidence>
<reference evidence="3" key="1">
    <citation type="submission" date="2022-10" db="EMBL/GenBank/DDBJ databases">
        <title>Tapping the CABI collections for fungal endophytes: first genome assemblies for Collariella, Neodidymelliopsis, Ascochyta clinopodiicola, Didymella pomorum, Didymosphaeria variabile, Neocosmospora piperis and Neocucurbitaria cava.</title>
        <authorList>
            <person name="Hill R."/>
        </authorList>
    </citation>
    <scope>NUCLEOTIDE SEQUENCE</scope>
    <source>
        <strain evidence="3">IMI 356815</strain>
    </source>
</reference>
<dbReference type="PANTHER" id="PTHR34154">
    <property type="entry name" value="ALKALI-SENSITIVE LINKAGE PROTEIN 1"/>
    <property type="match status" value="1"/>
</dbReference>
<dbReference type="OrthoDB" id="5959761at2759"/>
<dbReference type="InterPro" id="IPR053183">
    <property type="entry name" value="ASL1"/>
</dbReference>
<dbReference type="SUPFAM" id="SSF51445">
    <property type="entry name" value="(Trans)glycosidases"/>
    <property type="match status" value="1"/>
</dbReference>
<evidence type="ECO:0000259" key="2">
    <source>
        <dbReference type="Pfam" id="PF11790"/>
    </source>
</evidence>
<dbReference type="GO" id="GO:0071966">
    <property type="term" value="P:fungal-type cell wall polysaccharide metabolic process"/>
    <property type="evidence" value="ECO:0007669"/>
    <property type="project" value="TreeGrafter"/>
</dbReference>
<name>A0A9W8XUA0_9PLEO</name>
<organism evidence="3 4">
    <name type="scientific">Didymosphaeria variabile</name>
    <dbReference type="NCBI Taxonomy" id="1932322"/>
    <lineage>
        <taxon>Eukaryota</taxon>
        <taxon>Fungi</taxon>
        <taxon>Dikarya</taxon>
        <taxon>Ascomycota</taxon>
        <taxon>Pezizomycotina</taxon>
        <taxon>Dothideomycetes</taxon>
        <taxon>Pleosporomycetidae</taxon>
        <taxon>Pleosporales</taxon>
        <taxon>Massarineae</taxon>
        <taxon>Didymosphaeriaceae</taxon>
        <taxon>Didymosphaeria</taxon>
    </lineage>
</organism>
<proteinExistence type="predicted"/>
<evidence type="ECO:0000256" key="1">
    <source>
        <dbReference type="SAM" id="SignalP"/>
    </source>
</evidence>
<dbReference type="Pfam" id="PF11790">
    <property type="entry name" value="Glyco_hydro_cc"/>
    <property type="match status" value="1"/>
</dbReference>
<evidence type="ECO:0000313" key="4">
    <source>
        <dbReference type="Proteomes" id="UP001140513"/>
    </source>
</evidence>
<comment type="caution">
    <text evidence="3">The sequence shown here is derived from an EMBL/GenBank/DDBJ whole genome shotgun (WGS) entry which is preliminary data.</text>
</comment>
<dbReference type="GO" id="GO:0009277">
    <property type="term" value="C:fungal-type cell wall"/>
    <property type="evidence" value="ECO:0007669"/>
    <property type="project" value="TreeGrafter"/>
</dbReference>
<accession>A0A9W8XUA0</accession>
<dbReference type="Gene3D" id="3.20.20.80">
    <property type="entry name" value="Glycosidases"/>
    <property type="match status" value="1"/>
</dbReference>
<dbReference type="InterPro" id="IPR024655">
    <property type="entry name" value="Asl1_glyco_hydro_catalytic"/>
</dbReference>
<dbReference type="EMBL" id="JAPEUX010000001">
    <property type="protein sequence ID" value="KAJ4359872.1"/>
    <property type="molecule type" value="Genomic_DNA"/>
</dbReference>
<dbReference type="PANTHER" id="PTHR34154:SF3">
    <property type="entry name" value="ALKALI-SENSITIVE LINKAGE PROTEIN 1"/>
    <property type="match status" value="1"/>
</dbReference>
<dbReference type="Proteomes" id="UP001140513">
    <property type="component" value="Unassembled WGS sequence"/>
</dbReference>
<protein>
    <recommendedName>
        <fullName evidence="2">Asl1-like glycosyl hydrolase catalytic domain-containing protein</fullName>
    </recommendedName>
</protein>
<dbReference type="InterPro" id="IPR017853">
    <property type="entry name" value="GH"/>
</dbReference>
<keyword evidence="1" id="KW-0732">Signal</keyword>
<keyword evidence="4" id="KW-1185">Reference proteome</keyword>
<dbReference type="GeneID" id="80903958"/>
<dbReference type="AlphaFoldDB" id="A0A9W8XUA0"/>